<feature type="chain" id="PRO_5017833015" description="Lipoprotein" evidence="1">
    <location>
        <begin position="25"/>
        <end position="43"/>
    </location>
</feature>
<comment type="caution">
    <text evidence="2">The sequence shown here is derived from an EMBL/GenBank/DDBJ whole genome shotgun (WGS) entry which is preliminary data.</text>
</comment>
<dbReference type="RefSeq" id="WP_281272005.1">
    <property type="nucleotide sequence ID" value="NZ_QUNG01000001.1"/>
</dbReference>
<evidence type="ECO:0000256" key="1">
    <source>
        <dbReference type="SAM" id="SignalP"/>
    </source>
</evidence>
<reference evidence="2 3" key="1">
    <citation type="submission" date="2018-08" db="EMBL/GenBank/DDBJ databases">
        <title>Genomic Encyclopedia of Type Strains, Phase III (KMG-III): the genomes of soil and plant-associated and newly described type strains.</title>
        <authorList>
            <person name="Whitman W."/>
        </authorList>
    </citation>
    <scope>NUCLEOTIDE SEQUENCE [LARGE SCALE GENOMIC DNA]</scope>
    <source>
        <strain evidence="2 3">CECT 7375</strain>
    </source>
</reference>
<dbReference type="Proteomes" id="UP000256542">
    <property type="component" value="Unassembled WGS sequence"/>
</dbReference>
<accession>A0A3E0DTS3</accession>
<proteinExistence type="predicted"/>
<sequence>MKAFKHTVKVVVLASVLMSLTACVFMPHGHHGGRHAGHVSHHR</sequence>
<evidence type="ECO:0008006" key="4">
    <source>
        <dbReference type="Google" id="ProtNLM"/>
    </source>
</evidence>
<name>A0A3E0DTS3_9GAMM</name>
<feature type="signal peptide" evidence="1">
    <location>
        <begin position="1"/>
        <end position="24"/>
    </location>
</feature>
<keyword evidence="1" id="KW-0732">Signal</keyword>
<evidence type="ECO:0000313" key="2">
    <source>
        <dbReference type="EMBL" id="REG86943.1"/>
    </source>
</evidence>
<dbReference type="PROSITE" id="PS51257">
    <property type="entry name" value="PROKAR_LIPOPROTEIN"/>
    <property type="match status" value="1"/>
</dbReference>
<protein>
    <recommendedName>
        <fullName evidence="4">Lipoprotein</fullName>
    </recommendedName>
</protein>
<keyword evidence="3" id="KW-1185">Reference proteome</keyword>
<gene>
    <name evidence="2" type="ORF">DFP81_101513</name>
</gene>
<evidence type="ECO:0000313" key="3">
    <source>
        <dbReference type="Proteomes" id="UP000256542"/>
    </source>
</evidence>
<dbReference type="AlphaFoldDB" id="A0A3E0DTS3"/>
<organism evidence="2 3">
    <name type="scientific">Marinomonas pollencensis</name>
    <dbReference type="NCBI Taxonomy" id="491954"/>
    <lineage>
        <taxon>Bacteria</taxon>
        <taxon>Pseudomonadati</taxon>
        <taxon>Pseudomonadota</taxon>
        <taxon>Gammaproteobacteria</taxon>
        <taxon>Oceanospirillales</taxon>
        <taxon>Oceanospirillaceae</taxon>
        <taxon>Marinomonas</taxon>
    </lineage>
</organism>
<dbReference type="EMBL" id="QUNG01000001">
    <property type="protein sequence ID" value="REG86943.1"/>
    <property type="molecule type" value="Genomic_DNA"/>
</dbReference>